<evidence type="ECO:0000313" key="2">
    <source>
        <dbReference type="Proteomes" id="UP001056778"/>
    </source>
</evidence>
<proteinExistence type="predicted"/>
<sequence length="202" mass="23914">MTDWVTKLKNSKKSCLVQNNLKKIHYEIEKDVEMVEEYNMDTGVLTRRAWRKKTHMGGEGDWDIEIGDPEPTRLQKDACLIKEDLNQPFITRRITKNILEWRIRNLPYPLDVYSVTVDSENKSLVIRTTNKKYYKKLRVPELDRVNLVPQQDAIQFTHKYNTLIITYKKPKEVIQQEKIIFEDIVKKVETKPGDNMNDCKVS</sequence>
<reference evidence="1" key="1">
    <citation type="submission" date="2022-04" db="EMBL/GenBank/DDBJ databases">
        <title>Chromosome-scale genome assembly of Holotrichia oblita Faldermann.</title>
        <authorList>
            <person name="Rongchong L."/>
        </authorList>
    </citation>
    <scope>NUCLEOTIDE SEQUENCE</scope>
    <source>
        <strain evidence="1">81SQS9</strain>
    </source>
</reference>
<evidence type="ECO:0000313" key="1">
    <source>
        <dbReference type="EMBL" id="KAI4459182.1"/>
    </source>
</evidence>
<keyword evidence="2" id="KW-1185">Reference proteome</keyword>
<accession>A0ACB9SXA3</accession>
<dbReference type="EMBL" id="CM043020">
    <property type="protein sequence ID" value="KAI4459182.1"/>
    <property type="molecule type" value="Genomic_DNA"/>
</dbReference>
<organism evidence="1 2">
    <name type="scientific">Holotrichia oblita</name>
    <name type="common">Chafer beetle</name>
    <dbReference type="NCBI Taxonomy" id="644536"/>
    <lineage>
        <taxon>Eukaryota</taxon>
        <taxon>Metazoa</taxon>
        <taxon>Ecdysozoa</taxon>
        <taxon>Arthropoda</taxon>
        <taxon>Hexapoda</taxon>
        <taxon>Insecta</taxon>
        <taxon>Pterygota</taxon>
        <taxon>Neoptera</taxon>
        <taxon>Endopterygota</taxon>
        <taxon>Coleoptera</taxon>
        <taxon>Polyphaga</taxon>
        <taxon>Scarabaeiformia</taxon>
        <taxon>Scarabaeidae</taxon>
        <taxon>Melolonthinae</taxon>
        <taxon>Holotrichia</taxon>
    </lineage>
</organism>
<name>A0ACB9SXA3_HOLOL</name>
<comment type="caution">
    <text evidence="1">The sequence shown here is derived from an EMBL/GenBank/DDBJ whole genome shotgun (WGS) entry which is preliminary data.</text>
</comment>
<protein>
    <submittedName>
        <fullName evidence="1">Protein dpcd</fullName>
    </submittedName>
</protein>
<dbReference type="Proteomes" id="UP001056778">
    <property type="component" value="Chromosome 6"/>
</dbReference>
<gene>
    <name evidence="1" type="ORF">MML48_6g00001676</name>
</gene>